<dbReference type="EMBL" id="JAGIZB010000002">
    <property type="protein sequence ID" value="MBP0443755.1"/>
    <property type="molecule type" value="Genomic_DNA"/>
</dbReference>
<name>A0ABS4AB30_9PROT</name>
<comment type="caution">
    <text evidence="2">The sequence shown here is derived from an EMBL/GenBank/DDBJ whole genome shotgun (WGS) entry which is preliminary data.</text>
</comment>
<dbReference type="RefSeq" id="WP_209377970.1">
    <property type="nucleotide sequence ID" value="NZ_JAGIZB010000002.1"/>
</dbReference>
<evidence type="ECO:0000313" key="2">
    <source>
        <dbReference type="EMBL" id="MBP0443755.1"/>
    </source>
</evidence>
<protein>
    <submittedName>
        <fullName evidence="2">Uncharacterized protein</fullName>
    </submittedName>
</protein>
<keyword evidence="1" id="KW-0732">Signal</keyword>
<sequence>MTFSTDLRRIALALGLLFPAIAAPRPAEAILLHCGALELSTVYTVVTPEGANSTVEYRSAMLNRAPSPVGVRVQAVRVPASLAVLRTGGVFLPAGRHGQISLITIRLPNPAGAGAPAAAAMVDYLDFACRTR</sequence>
<proteinExistence type="predicted"/>
<reference evidence="2 3" key="1">
    <citation type="submission" date="2021-03" db="EMBL/GenBank/DDBJ databases">
        <authorList>
            <person name="So Y."/>
        </authorList>
    </citation>
    <scope>NUCLEOTIDE SEQUENCE [LARGE SCALE GENOMIC DNA]</scope>
    <source>
        <strain evidence="2 3">SSH11</strain>
    </source>
</reference>
<evidence type="ECO:0000256" key="1">
    <source>
        <dbReference type="SAM" id="SignalP"/>
    </source>
</evidence>
<dbReference type="Proteomes" id="UP000681594">
    <property type="component" value="Unassembled WGS sequence"/>
</dbReference>
<feature type="chain" id="PRO_5045959221" evidence="1">
    <location>
        <begin position="23"/>
        <end position="132"/>
    </location>
</feature>
<feature type="signal peptide" evidence="1">
    <location>
        <begin position="1"/>
        <end position="22"/>
    </location>
</feature>
<gene>
    <name evidence="2" type="ORF">J8J14_03095</name>
</gene>
<organism evidence="2 3">
    <name type="scientific">Pararoseomonas baculiformis</name>
    <dbReference type="NCBI Taxonomy" id="2820812"/>
    <lineage>
        <taxon>Bacteria</taxon>
        <taxon>Pseudomonadati</taxon>
        <taxon>Pseudomonadota</taxon>
        <taxon>Alphaproteobacteria</taxon>
        <taxon>Acetobacterales</taxon>
        <taxon>Acetobacteraceae</taxon>
        <taxon>Pararoseomonas</taxon>
    </lineage>
</organism>
<keyword evidence="3" id="KW-1185">Reference proteome</keyword>
<accession>A0ABS4AB30</accession>
<evidence type="ECO:0000313" key="3">
    <source>
        <dbReference type="Proteomes" id="UP000681594"/>
    </source>
</evidence>